<dbReference type="EMBL" id="FOHT01000014">
    <property type="protein sequence ID" value="SET47096.1"/>
    <property type="molecule type" value="Genomic_DNA"/>
</dbReference>
<dbReference type="Proteomes" id="UP000023772">
    <property type="component" value="Chromosome"/>
</dbReference>
<dbReference type="GO" id="GO:0009279">
    <property type="term" value="C:cell outer membrane"/>
    <property type="evidence" value="ECO:0007669"/>
    <property type="project" value="UniProtKB-SubCell"/>
</dbReference>
<reference evidence="12 14" key="2">
    <citation type="submission" date="2016-10" db="EMBL/GenBank/DDBJ databases">
        <authorList>
            <person name="de Groot N.N."/>
        </authorList>
    </citation>
    <scope>NUCLEOTIDE SEQUENCE [LARGE SCALE GENOMIC DNA]</scope>
    <source>
        <strain evidence="12 14">DSM 25947</strain>
    </source>
</reference>
<dbReference type="STRING" id="1168034.FH5T_02425"/>
<feature type="region of interest" description="Disordered" evidence="8">
    <location>
        <begin position="39"/>
        <end position="61"/>
    </location>
</feature>
<evidence type="ECO:0000256" key="6">
    <source>
        <dbReference type="ARBA" id="ARBA00023237"/>
    </source>
</evidence>
<evidence type="ECO:0000313" key="11">
    <source>
        <dbReference type="EMBL" id="AHW58830.1"/>
    </source>
</evidence>
<dbReference type="Gene3D" id="2.60.40.1120">
    <property type="entry name" value="Carboxypeptidase-like, regulatory domain"/>
    <property type="match status" value="1"/>
</dbReference>
<dbReference type="KEGG" id="dori:FH5T_02425"/>
<dbReference type="SUPFAM" id="SSF49464">
    <property type="entry name" value="Carboxypeptidase regulatory domain-like"/>
    <property type="match status" value="1"/>
</dbReference>
<evidence type="ECO:0000256" key="4">
    <source>
        <dbReference type="ARBA" id="ARBA00022692"/>
    </source>
</evidence>
<evidence type="ECO:0000313" key="14">
    <source>
        <dbReference type="Proteomes" id="UP000181981"/>
    </source>
</evidence>
<evidence type="ECO:0000313" key="13">
    <source>
        <dbReference type="Proteomes" id="UP000023772"/>
    </source>
</evidence>
<dbReference type="AlphaFoldDB" id="X5DUI5"/>
<dbReference type="eggNOG" id="COG1629">
    <property type="taxonomic scope" value="Bacteria"/>
</dbReference>
<evidence type="ECO:0000256" key="2">
    <source>
        <dbReference type="ARBA" id="ARBA00022448"/>
    </source>
</evidence>
<comment type="subcellular location">
    <subcellularLocation>
        <location evidence="1 7">Cell outer membrane</location>
        <topology evidence="1 7">Multi-pass membrane protein</topology>
    </subcellularLocation>
</comment>
<dbReference type="EMBL" id="CP007451">
    <property type="protein sequence ID" value="AHW58830.1"/>
    <property type="molecule type" value="Genomic_DNA"/>
</dbReference>
<evidence type="ECO:0000259" key="10">
    <source>
        <dbReference type="Pfam" id="PF07715"/>
    </source>
</evidence>
<keyword evidence="2 7" id="KW-0813">Transport</keyword>
<feature type="domain" description="TonB-dependent receptor plug" evidence="10">
    <location>
        <begin position="153"/>
        <end position="259"/>
    </location>
</feature>
<dbReference type="Gene3D" id="2.40.170.20">
    <property type="entry name" value="TonB-dependent receptor, beta-barrel domain"/>
    <property type="match status" value="1"/>
</dbReference>
<dbReference type="NCBIfam" id="TIGR04057">
    <property type="entry name" value="SusC_RagA_signa"/>
    <property type="match status" value="1"/>
</dbReference>
<keyword evidence="9" id="KW-0732">Signal</keyword>
<evidence type="ECO:0000256" key="7">
    <source>
        <dbReference type="PROSITE-ProRule" id="PRU01360"/>
    </source>
</evidence>
<dbReference type="InterPro" id="IPR008969">
    <property type="entry name" value="CarboxyPept-like_regulatory"/>
</dbReference>
<reference evidence="11 13" key="1">
    <citation type="submission" date="2014-03" db="EMBL/GenBank/DDBJ databases">
        <title>Complete genome sequence of a deeply braunched marine Bacteroidia bacterium Draconibacterium orientale type strain FH5T.</title>
        <authorList>
            <person name="Li X."/>
            <person name="Wang X."/>
            <person name="Xie Z."/>
            <person name="Du Z."/>
            <person name="Chen G."/>
        </authorList>
    </citation>
    <scope>NUCLEOTIDE SEQUENCE [LARGE SCALE GENOMIC DNA]</scope>
    <source>
        <strain evidence="11 13">FH5</strain>
    </source>
</reference>
<keyword evidence="4 7" id="KW-0812">Transmembrane</keyword>
<feature type="chain" id="PRO_5010515190" evidence="9">
    <location>
        <begin position="39"/>
        <end position="1081"/>
    </location>
</feature>
<dbReference type="InterPro" id="IPR023996">
    <property type="entry name" value="TonB-dep_OMP_SusC/RagA"/>
</dbReference>
<feature type="signal peptide" evidence="9">
    <location>
        <begin position="1"/>
        <end position="38"/>
    </location>
</feature>
<evidence type="ECO:0000313" key="12">
    <source>
        <dbReference type="EMBL" id="SET47096.1"/>
    </source>
</evidence>
<keyword evidence="3 7" id="KW-1134">Transmembrane beta strand</keyword>
<keyword evidence="11" id="KW-0675">Receptor</keyword>
<dbReference type="NCBIfam" id="TIGR04056">
    <property type="entry name" value="OMP_RagA_SusC"/>
    <property type="match status" value="1"/>
</dbReference>
<dbReference type="InterPro" id="IPR023997">
    <property type="entry name" value="TonB-dep_OMP_SusC/RagA_CS"/>
</dbReference>
<dbReference type="SUPFAM" id="SSF56935">
    <property type="entry name" value="Porins"/>
    <property type="match status" value="1"/>
</dbReference>
<protein>
    <submittedName>
        <fullName evidence="11">TonB-dependent receptor</fullName>
    </submittedName>
    <submittedName>
        <fullName evidence="12">TonB-linked outer membrane protein, SusC/RagA family</fullName>
    </submittedName>
</protein>
<organism evidence="12 14">
    <name type="scientific">Draconibacterium orientale</name>
    <dbReference type="NCBI Taxonomy" id="1168034"/>
    <lineage>
        <taxon>Bacteria</taxon>
        <taxon>Pseudomonadati</taxon>
        <taxon>Bacteroidota</taxon>
        <taxon>Bacteroidia</taxon>
        <taxon>Marinilabiliales</taxon>
        <taxon>Prolixibacteraceae</taxon>
        <taxon>Draconibacterium</taxon>
    </lineage>
</organism>
<dbReference type="InterPro" id="IPR039426">
    <property type="entry name" value="TonB-dep_rcpt-like"/>
</dbReference>
<dbReference type="Pfam" id="PF07715">
    <property type="entry name" value="Plug"/>
    <property type="match status" value="1"/>
</dbReference>
<evidence type="ECO:0000256" key="3">
    <source>
        <dbReference type="ARBA" id="ARBA00022452"/>
    </source>
</evidence>
<dbReference type="HOGENOM" id="CLU_004317_1_1_10"/>
<dbReference type="InterPro" id="IPR036942">
    <property type="entry name" value="Beta-barrel_TonB_sf"/>
</dbReference>
<dbReference type="InterPro" id="IPR037066">
    <property type="entry name" value="Plug_dom_sf"/>
</dbReference>
<dbReference type="FunFam" id="2.170.130.10:FF:000003">
    <property type="entry name" value="SusC/RagA family TonB-linked outer membrane protein"/>
    <property type="match status" value="1"/>
</dbReference>
<keyword evidence="13" id="KW-1185">Reference proteome</keyword>
<evidence type="ECO:0000256" key="8">
    <source>
        <dbReference type="SAM" id="MobiDB-lite"/>
    </source>
</evidence>
<gene>
    <name evidence="11" type="ORF">FH5T_02425</name>
    <name evidence="12" type="ORF">SAMN05444285_1141</name>
</gene>
<proteinExistence type="inferred from homology"/>
<accession>X5DUI5</accession>
<name>X5DUI5_9BACT</name>
<evidence type="ECO:0000256" key="9">
    <source>
        <dbReference type="SAM" id="SignalP"/>
    </source>
</evidence>
<keyword evidence="6 7" id="KW-0998">Cell outer membrane</keyword>
<dbReference type="PROSITE" id="PS52016">
    <property type="entry name" value="TONB_DEPENDENT_REC_3"/>
    <property type="match status" value="1"/>
</dbReference>
<dbReference type="Gene3D" id="2.170.130.10">
    <property type="entry name" value="TonB-dependent receptor, plug domain"/>
    <property type="match status" value="1"/>
</dbReference>
<sequence>MKKNATCFFLYFNRKKKLLLAMKLVLILLLTSFTHVSASTSSNVSDSDSNRDNTEVSDVQQNVVSGKVTDNSGAPLPGVTVVVKGTNNGVITDTDGSYSLSDVSPDNTLIFSFIGMQSQEVAVGNQTVINITMEVDVIGIEEVVTIGYGVQKKTTVTGAISTVKGEELAKVPVPNISQALAGKLAGVSMRPNGGQPGFDDPDIHIRGVVTTGNSDPLVVVDGVKRDNIRQVDPATIESVTILKDAAAVAPYGIGGANGVILITTKKGTAGKPVVRLTSSYGIQNPTYLPEMLNAQDYMALQNEGYYNLTPNGTTPPNNPDLIADYPNLHRQDPDLYPDSKFIDHWNTNVPVQNYNLEFSGGSSKFNYHAGLGYYDQAGIVDKINYKRYSYNISLGLQATNTTKVSMSIHGSIEDTDELDPGESTRGGHLFRTFYKFVPIQTLLYSDGEHWGESSASSPIAALKSDGYTLINRKTLLTSITVEQELPFIEGLNFKGVFSYDPNIQRTKQWHLPFIYHVIDYSTTPYSFTEAQTTQEGWSPLYSYLRIEEERWSNFTYQAYLNYARTFGDHSVTGLLVAEARESTRDNFWTRRNNFAILIDEMDFGSSDKNDYDNGGASATGSEIGYVYRVGYSYMDKYLLEASGRYDGHYYFAPGERWGYFPAFSAAWRVSEEGFMADKGNINNLKLRASWGQSGMLAGEAFQYLAGYSLRGNAYAFGNGSLVQGSANESEPNPEITWEVSTKMDIGFDLNMWDGLLNLEFDYFHEKRTGMLLAPQVTLPVEYGLDLSEENKGEMKNNGIEINASSVYNVNDDMVIGLSANFSYAKNQMVEVFQSDAQANNPNRTLVGQPFGTPYGYKALGLFTTAEDTNGDGIINSADGYNVEQFGELHPGDIKYADLSGPDGVPDGKIDSNDETKIGYPVYPLMTFGFTPTLEWKNLDVALFFQGAAKASIRTYQFMTVPFENNGSNTSYEYFDNRWTPENQNAKYPRATPSPYNNNTQQTDFWMVNTNYLRLKTATIGYTLPNRITDKLGIGDVRCYVTGQNVFTISKLKHVDPEMGYDLRETAYPVMRSTTFGIDITF</sequence>
<dbReference type="FunFam" id="2.60.40.1120:FF:000003">
    <property type="entry name" value="Outer membrane protein Omp121"/>
    <property type="match status" value="1"/>
</dbReference>
<evidence type="ECO:0000256" key="1">
    <source>
        <dbReference type="ARBA" id="ARBA00004571"/>
    </source>
</evidence>
<dbReference type="InterPro" id="IPR012910">
    <property type="entry name" value="Plug_dom"/>
</dbReference>
<keyword evidence="5 7" id="KW-0472">Membrane</keyword>
<dbReference type="Pfam" id="PF13715">
    <property type="entry name" value="CarbopepD_reg_2"/>
    <property type="match status" value="1"/>
</dbReference>
<dbReference type="Proteomes" id="UP000181981">
    <property type="component" value="Unassembled WGS sequence"/>
</dbReference>
<comment type="similarity">
    <text evidence="7">Belongs to the TonB-dependent receptor family.</text>
</comment>
<evidence type="ECO:0000256" key="5">
    <source>
        <dbReference type="ARBA" id="ARBA00023136"/>
    </source>
</evidence>